<sequence length="401" mass="45922">MPLIKYSDCTKKELSAFAKRRDIKVIPSYAFRRRHLRKRDYIKALKRSDKAATFDFMKLAPELRNRIYRELLLFHESYSCQPQILATCKAINSEASAILYRDNLIEVKLRRGHNDWYHSSSVQAHGEHCGRLTMFGYANSMTNYQWPEFLRRAQWIRVSTHYETAPGVTKNVLRRTTAGSKMQEVNYVLYSLCSFLQDEHRLVAIEVDVGTRVANILAAPVAATDEDAAHRVLSPLQLLGPLSLFHIINVDGSVAQLTQSSFPAHDQLQGGVLGPLNHALQEFRICERLWPFYEHYILHHPVLTSPIARDFHTFMQQVALAKRELNVKTLLCTSKFELSIGVNSNSLKHQLGNLDIDVLEQGLHLDVWGDQLANAKKVLDELREYRNSRKELKEAGNRSAA</sequence>
<comment type="caution">
    <text evidence="1">The sequence shown here is derived from an EMBL/GenBank/DDBJ whole genome shotgun (WGS) entry which is preliminary data.</text>
</comment>
<gene>
    <name evidence="1" type="ORF">LTR91_016879</name>
</gene>
<dbReference type="EMBL" id="JAUJLE010000211">
    <property type="protein sequence ID" value="KAK0968131.1"/>
    <property type="molecule type" value="Genomic_DNA"/>
</dbReference>
<protein>
    <recommendedName>
        <fullName evidence="3">F-box domain-containing protein</fullName>
    </recommendedName>
</protein>
<dbReference type="Proteomes" id="UP001175353">
    <property type="component" value="Unassembled WGS sequence"/>
</dbReference>
<dbReference type="AlphaFoldDB" id="A0AAN6QKA4"/>
<reference evidence="1" key="1">
    <citation type="submission" date="2023-06" db="EMBL/GenBank/DDBJ databases">
        <title>Black Yeasts Isolated from many extreme environments.</title>
        <authorList>
            <person name="Coleine C."/>
            <person name="Stajich J.E."/>
            <person name="Selbmann L."/>
        </authorList>
    </citation>
    <scope>NUCLEOTIDE SEQUENCE</scope>
    <source>
        <strain evidence="1">CCFEE 5200</strain>
    </source>
</reference>
<organism evidence="1 2">
    <name type="scientific">Friedmanniomyces endolithicus</name>
    <dbReference type="NCBI Taxonomy" id="329885"/>
    <lineage>
        <taxon>Eukaryota</taxon>
        <taxon>Fungi</taxon>
        <taxon>Dikarya</taxon>
        <taxon>Ascomycota</taxon>
        <taxon>Pezizomycotina</taxon>
        <taxon>Dothideomycetes</taxon>
        <taxon>Dothideomycetidae</taxon>
        <taxon>Mycosphaerellales</taxon>
        <taxon>Teratosphaeriaceae</taxon>
        <taxon>Friedmanniomyces</taxon>
    </lineage>
</organism>
<proteinExistence type="predicted"/>
<name>A0AAN6QKA4_9PEZI</name>
<keyword evidence="2" id="KW-1185">Reference proteome</keyword>
<accession>A0AAN6QKA4</accession>
<evidence type="ECO:0000313" key="1">
    <source>
        <dbReference type="EMBL" id="KAK0968131.1"/>
    </source>
</evidence>
<evidence type="ECO:0008006" key="3">
    <source>
        <dbReference type="Google" id="ProtNLM"/>
    </source>
</evidence>
<evidence type="ECO:0000313" key="2">
    <source>
        <dbReference type="Proteomes" id="UP001175353"/>
    </source>
</evidence>